<dbReference type="GO" id="GO:0005524">
    <property type="term" value="F:ATP binding"/>
    <property type="evidence" value="ECO:0007669"/>
    <property type="project" value="UniProtKB-KW"/>
</dbReference>
<evidence type="ECO:0000256" key="3">
    <source>
        <dbReference type="ARBA" id="ARBA00022741"/>
    </source>
</evidence>
<dbReference type="InterPro" id="IPR027417">
    <property type="entry name" value="P-loop_NTPase"/>
</dbReference>
<feature type="domain" description="ABC transporter" evidence="5">
    <location>
        <begin position="20"/>
        <end position="271"/>
    </location>
</feature>
<dbReference type="GO" id="GO:0016887">
    <property type="term" value="F:ATP hydrolysis activity"/>
    <property type="evidence" value="ECO:0007669"/>
    <property type="project" value="InterPro"/>
</dbReference>
<evidence type="ECO:0000313" key="7">
    <source>
        <dbReference type="Proteomes" id="UP000019277"/>
    </source>
</evidence>
<dbReference type="SMART" id="SM00382">
    <property type="entry name" value="AAA"/>
    <property type="match status" value="2"/>
</dbReference>
<dbReference type="CDD" id="cd03257">
    <property type="entry name" value="ABC_NikE_OppD_transporters"/>
    <property type="match status" value="2"/>
</dbReference>
<dbReference type="InterPro" id="IPR050319">
    <property type="entry name" value="ABC_transp_ATP-bind"/>
</dbReference>
<dbReference type="PROSITE" id="PS00211">
    <property type="entry name" value="ABC_TRANSPORTER_1"/>
    <property type="match status" value="2"/>
</dbReference>
<dbReference type="Gene3D" id="3.40.50.300">
    <property type="entry name" value="P-loop containing nucleotide triphosphate hydrolases"/>
    <property type="match status" value="2"/>
</dbReference>
<feature type="domain" description="ABC transporter" evidence="5">
    <location>
        <begin position="381"/>
        <end position="631"/>
    </location>
</feature>
<protein>
    <submittedName>
        <fullName evidence="6">Oligopeptide transport ATP-binding protein OppF</fullName>
    </submittedName>
</protein>
<name>W7IGC7_9PSEU</name>
<proteinExistence type="inferred from homology"/>
<dbReference type="InterPro" id="IPR017871">
    <property type="entry name" value="ABC_transporter-like_CS"/>
</dbReference>
<dbReference type="InterPro" id="IPR003439">
    <property type="entry name" value="ABC_transporter-like_ATP-bd"/>
</dbReference>
<dbReference type="Pfam" id="PF08352">
    <property type="entry name" value="oligo_HPY"/>
    <property type="match status" value="2"/>
</dbReference>
<dbReference type="NCBIfam" id="NF007739">
    <property type="entry name" value="PRK10419.1"/>
    <property type="match status" value="2"/>
</dbReference>
<dbReference type="Pfam" id="PF00005">
    <property type="entry name" value="ABC_tran"/>
    <property type="match status" value="2"/>
</dbReference>
<evidence type="ECO:0000259" key="5">
    <source>
        <dbReference type="PROSITE" id="PS50893"/>
    </source>
</evidence>
<dbReference type="FunFam" id="3.40.50.300:FF:001659">
    <property type="entry name" value="Peptide ABC transporter ATP-binding protein"/>
    <property type="match status" value="1"/>
</dbReference>
<evidence type="ECO:0000313" key="6">
    <source>
        <dbReference type="EMBL" id="EWC59348.1"/>
    </source>
</evidence>
<evidence type="ECO:0000256" key="1">
    <source>
        <dbReference type="ARBA" id="ARBA00005417"/>
    </source>
</evidence>
<dbReference type="RefSeq" id="WP_052021806.1">
    <property type="nucleotide sequence ID" value="NZ_AYXG01000208.1"/>
</dbReference>
<dbReference type="AlphaFoldDB" id="W7IGC7"/>
<dbReference type="FunFam" id="3.40.50.300:FF:000016">
    <property type="entry name" value="Oligopeptide ABC transporter ATP-binding component"/>
    <property type="match status" value="1"/>
</dbReference>
<comment type="caution">
    <text evidence="6">The sequence shown here is derived from an EMBL/GenBank/DDBJ whole genome shotgun (WGS) entry which is preliminary data.</text>
</comment>
<dbReference type="NCBIfam" id="NF008453">
    <property type="entry name" value="PRK11308.1"/>
    <property type="match status" value="2"/>
</dbReference>
<keyword evidence="2" id="KW-0813">Transport</keyword>
<keyword evidence="3" id="KW-0547">Nucleotide-binding</keyword>
<dbReference type="EMBL" id="AYXG01000208">
    <property type="protein sequence ID" value="EWC59348.1"/>
    <property type="molecule type" value="Genomic_DNA"/>
</dbReference>
<keyword evidence="4 6" id="KW-0067">ATP-binding</keyword>
<evidence type="ECO:0000256" key="4">
    <source>
        <dbReference type="ARBA" id="ARBA00022840"/>
    </source>
</evidence>
<dbReference type="SUPFAM" id="SSF52540">
    <property type="entry name" value="P-loop containing nucleoside triphosphate hydrolases"/>
    <property type="match status" value="2"/>
</dbReference>
<comment type="similarity">
    <text evidence="1">Belongs to the ABC transporter superfamily.</text>
</comment>
<evidence type="ECO:0000256" key="2">
    <source>
        <dbReference type="ARBA" id="ARBA00022448"/>
    </source>
</evidence>
<keyword evidence="7" id="KW-1185">Reference proteome</keyword>
<sequence>MTAAETLFEGPDAERAGPVLEVDDLRVSFPSEDGRVQAVRGLSYRVAPGEVLGIVGESGSGKSVSSLAVMGLLPDSARVTGSIRFRGRELLGLSDGELSKIRGRRVSMVFQDPLSALTPVYTVGDQIAEALLTHGRGRVSRQQADRRAVELLDLVGIPNAAARAKAFPHEFSGGMRQRAVIAIAIANDPDLIIADEPTTALDVTVQAQVLEVLKTAQEVTGAGIVIITHDLGVVAGFADRLLVMYAGRAVETGDVHEVYRRPRMPYTLGLLGSIPRLDAAQKQPLVPIEGQPPSLTDLPPGCPFAPRCPMVVDACLTEEPPLFQVDGSVDATGDGTGHRAACIRSAEIAEREPDAAEVFGAEVIGEPEIAAVPRAEREVVLDVADLVKTFTVTKGSVFKRKVGAVHAVDGISFDIRAGETLGLVGESGCGKTTTLMEILGLEELMGGSISVLGKRAAELDKAGRKAIRRDMQVVFQDPQASLDPRMPIGDVLAEPMQVHGYPAADIAKRVPELLDLVGLRREHVGRYPAEFSGGQRQRIGIARALALNPRLIVLDEPVSALDVSIQAGVINLLDRLKAELGLSYLFVAHDLSVVRHIADRVAVMYLGKIVEIGDVDAVFGAPRHPYTQALLSAIPIPDPVKERQRERIILEGDLPSPANPPTGCRFHTRCFLYASLPEERRRICVETEPALEGSGDHSDACHFARSRAVVEPMADDHR</sequence>
<dbReference type="InterPro" id="IPR013563">
    <property type="entry name" value="Oligopep_ABC_C"/>
</dbReference>
<dbReference type="STRING" id="909613.UO65_5378"/>
<dbReference type="GO" id="GO:0015833">
    <property type="term" value="P:peptide transport"/>
    <property type="evidence" value="ECO:0007669"/>
    <property type="project" value="InterPro"/>
</dbReference>
<dbReference type="NCBIfam" id="TIGR01727">
    <property type="entry name" value="oligo_HPY"/>
    <property type="match status" value="2"/>
</dbReference>
<dbReference type="PATRIC" id="fig|909613.9.peg.5372"/>
<dbReference type="eggNOG" id="COG4172">
    <property type="taxonomic scope" value="Bacteria"/>
</dbReference>
<dbReference type="PANTHER" id="PTHR43776">
    <property type="entry name" value="TRANSPORT ATP-BINDING PROTEIN"/>
    <property type="match status" value="1"/>
</dbReference>
<gene>
    <name evidence="6" type="ORF">UO65_5378</name>
</gene>
<dbReference type="PROSITE" id="PS50893">
    <property type="entry name" value="ABC_TRANSPORTER_2"/>
    <property type="match status" value="2"/>
</dbReference>
<dbReference type="InterPro" id="IPR003593">
    <property type="entry name" value="AAA+_ATPase"/>
</dbReference>
<dbReference type="GO" id="GO:0055085">
    <property type="term" value="P:transmembrane transport"/>
    <property type="evidence" value="ECO:0007669"/>
    <property type="project" value="UniProtKB-ARBA"/>
</dbReference>
<reference evidence="6 7" key="1">
    <citation type="journal article" date="2014" name="Genome Announc.">
        <title>Draft Genome Sequence of the Antitrypanosomally Active Sponge-Associated Bacterium Actinokineospora sp. Strain EG49.</title>
        <authorList>
            <person name="Harjes J."/>
            <person name="Ryu T."/>
            <person name="Abdelmohsen U.R."/>
            <person name="Moitinho-Silva L."/>
            <person name="Horn H."/>
            <person name="Ravasi T."/>
            <person name="Hentschel U."/>
        </authorList>
    </citation>
    <scope>NUCLEOTIDE SEQUENCE [LARGE SCALE GENOMIC DNA]</scope>
    <source>
        <strain evidence="6 7">EG49</strain>
    </source>
</reference>
<accession>W7IGC7</accession>
<organism evidence="6 7">
    <name type="scientific">Actinokineospora spheciospongiae</name>
    <dbReference type="NCBI Taxonomy" id="909613"/>
    <lineage>
        <taxon>Bacteria</taxon>
        <taxon>Bacillati</taxon>
        <taxon>Actinomycetota</taxon>
        <taxon>Actinomycetes</taxon>
        <taxon>Pseudonocardiales</taxon>
        <taxon>Pseudonocardiaceae</taxon>
        <taxon>Actinokineospora</taxon>
    </lineage>
</organism>
<dbReference type="OrthoDB" id="3169708at2"/>
<dbReference type="Proteomes" id="UP000019277">
    <property type="component" value="Unassembled WGS sequence"/>
</dbReference>
<dbReference type="PANTHER" id="PTHR43776:SF7">
    <property type="entry name" value="D,D-DIPEPTIDE TRANSPORT ATP-BINDING PROTEIN DDPF-RELATED"/>
    <property type="match status" value="1"/>
</dbReference>